<comment type="caution">
    <text evidence="4">The sequence shown here is derived from an EMBL/GenBank/DDBJ whole genome shotgun (WGS) entry which is preliminary data.</text>
</comment>
<sequence length="225" mass="25914">MYCDFNIPCSAQADRSAIDKLKLILSRLTQLHEATVALNYTMESKIPKPIDEKIFDPSILNSKYPLKLYKRVTIDTINQQQITELRKQFDLIALRTNDYNVFHAACQSNQIDIISLHVDERLAFELNSVDIKNALEKNIYFEICYAPAIRDNQARAFTIQLAKQLFEYTQGQNLIISSEAEIVSEVRNPADVFYFAKSIGFPNDKAKFTVEKHCEQLLNSRLNVK</sequence>
<dbReference type="SUPFAM" id="SSF89550">
    <property type="entry name" value="PHP domain-like"/>
    <property type="match status" value="1"/>
</dbReference>
<dbReference type="GO" id="GO:0005655">
    <property type="term" value="C:nucleolar ribonuclease P complex"/>
    <property type="evidence" value="ECO:0007669"/>
    <property type="project" value="TreeGrafter"/>
</dbReference>
<dbReference type="Pfam" id="PF01876">
    <property type="entry name" value="RNase_P_p30"/>
    <property type="match status" value="1"/>
</dbReference>
<keyword evidence="3" id="KW-0819">tRNA processing</keyword>
<accession>A0A8H7RAS8</accession>
<dbReference type="OrthoDB" id="17948at2759"/>
<dbReference type="GO" id="GO:0003723">
    <property type="term" value="F:RNA binding"/>
    <property type="evidence" value="ECO:0007669"/>
    <property type="project" value="TreeGrafter"/>
</dbReference>
<evidence type="ECO:0000313" key="5">
    <source>
        <dbReference type="Proteomes" id="UP000650833"/>
    </source>
</evidence>
<keyword evidence="5" id="KW-1185">Reference proteome</keyword>
<name>A0A8H7RAS8_9FUNG</name>
<proteinExistence type="inferred from homology"/>
<dbReference type="Gene3D" id="3.20.20.140">
    <property type="entry name" value="Metal-dependent hydrolases"/>
    <property type="match status" value="1"/>
</dbReference>
<comment type="similarity">
    <text evidence="2">Belongs to the eukaryotic/archaeal RNase P protein component 3 family.</text>
</comment>
<dbReference type="GO" id="GO:0008033">
    <property type="term" value="P:tRNA processing"/>
    <property type="evidence" value="ECO:0007669"/>
    <property type="project" value="UniProtKB-KW"/>
</dbReference>
<dbReference type="InterPro" id="IPR002738">
    <property type="entry name" value="RNase_P_p30"/>
</dbReference>
<gene>
    <name evidence="4" type="ORF">INT46_003605</name>
</gene>
<evidence type="ECO:0000256" key="1">
    <source>
        <dbReference type="ARBA" id="ARBA00004123"/>
    </source>
</evidence>
<dbReference type="InterPro" id="IPR016195">
    <property type="entry name" value="Pol/histidinol_Pase-like"/>
</dbReference>
<dbReference type="PANTHER" id="PTHR13031:SF0">
    <property type="entry name" value="RIBONUCLEASE P PROTEIN SUBUNIT P30"/>
    <property type="match status" value="1"/>
</dbReference>
<dbReference type="EMBL" id="JAEPRC010000137">
    <property type="protein sequence ID" value="KAG2207070.1"/>
    <property type="molecule type" value="Genomic_DNA"/>
</dbReference>
<protein>
    <submittedName>
        <fullName evidence="4">Uncharacterized protein</fullName>
    </submittedName>
</protein>
<evidence type="ECO:0000256" key="3">
    <source>
        <dbReference type="ARBA" id="ARBA00022694"/>
    </source>
</evidence>
<organism evidence="4 5">
    <name type="scientific">Mucor plumbeus</name>
    <dbReference type="NCBI Taxonomy" id="97098"/>
    <lineage>
        <taxon>Eukaryota</taxon>
        <taxon>Fungi</taxon>
        <taxon>Fungi incertae sedis</taxon>
        <taxon>Mucoromycota</taxon>
        <taxon>Mucoromycotina</taxon>
        <taxon>Mucoromycetes</taxon>
        <taxon>Mucorales</taxon>
        <taxon>Mucorineae</taxon>
        <taxon>Mucoraceae</taxon>
        <taxon>Mucor</taxon>
    </lineage>
</organism>
<reference evidence="4" key="1">
    <citation type="submission" date="2020-12" db="EMBL/GenBank/DDBJ databases">
        <title>Metabolic potential, ecology and presence of endohyphal bacteria is reflected in genomic diversity of Mucoromycotina.</title>
        <authorList>
            <person name="Muszewska A."/>
            <person name="Okrasinska A."/>
            <person name="Steczkiewicz K."/>
            <person name="Drgas O."/>
            <person name="Orlowska M."/>
            <person name="Perlinska-Lenart U."/>
            <person name="Aleksandrzak-Piekarczyk T."/>
            <person name="Szatraj K."/>
            <person name="Zielenkiewicz U."/>
            <person name="Pilsyk S."/>
            <person name="Malc E."/>
            <person name="Mieczkowski P."/>
            <person name="Kruszewska J.S."/>
            <person name="Biernat P."/>
            <person name="Pawlowska J."/>
        </authorList>
    </citation>
    <scope>NUCLEOTIDE SEQUENCE</scope>
    <source>
        <strain evidence="4">CBS 226.32</strain>
    </source>
</reference>
<evidence type="ECO:0000313" key="4">
    <source>
        <dbReference type="EMBL" id="KAG2207070.1"/>
    </source>
</evidence>
<dbReference type="AlphaFoldDB" id="A0A8H7RAS8"/>
<comment type="subcellular location">
    <subcellularLocation>
        <location evidence="1">Nucleus</location>
    </subcellularLocation>
</comment>
<dbReference type="Proteomes" id="UP000650833">
    <property type="component" value="Unassembled WGS sequence"/>
</dbReference>
<dbReference type="PANTHER" id="PTHR13031">
    <property type="entry name" value="RIBONUCLEASE P SUBUNIT P30"/>
    <property type="match status" value="1"/>
</dbReference>
<evidence type="ECO:0000256" key="2">
    <source>
        <dbReference type="ARBA" id="ARBA00007331"/>
    </source>
</evidence>